<reference evidence="2 3" key="1">
    <citation type="submission" date="2019-03" db="EMBL/GenBank/DDBJ databases">
        <authorList>
            <person name="Li J."/>
        </authorList>
    </citation>
    <scope>NUCLEOTIDE SEQUENCE [LARGE SCALE GENOMIC DNA]</scope>
    <source>
        <strain evidence="2 3">3058</strain>
    </source>
</reference>
<name>A0A4Z1CDF9_9RHOB</name>
<dbReference type="InterPro" id="IPR036397">
    <property type="entry name" value="RNaseH_sf"/>
</dbReference>
<protein>
    <recommendedName>
        <fullName evidence="1">Tc1-like transposase DDE domain-containing protein</fullName>
    </recommendedName>
</protein>
<dbReference type="Gene3D" id="3.30.420.10">
    <property type="entry name" value="Ribonuclease H-like superfamily/Ribonuclease H"/>
    <property type="match status" value="1"/>
</dbReference>
<dbReference type="OrthoDB" id="565387at2"/>
<sequence>MSRDVLAPELTPGSVVILDNLATHRNVEATHAIRDAKCWFLYLPLYSHDLTPIEQAFSKLKAHLRKIGARTFEDLFKALGDICSMFSPQKCWNYFNATGYVSG</sequence>
<proteinExistence type="predicted"/>
<dbReference type="GO" id="GO:0003676">
    <property type="term" value="F:nucleic acid binding"/>
    <property type="evidence" value="ECO:0007669"/>
    <property type="project" value="InterPro"/>
</dbReference>
<organism evidence="2 3">
    <name type="scientific">Paracoccus liaowanqingii</name>
    <dbReference type="NCBI Taxonomy" id="2560053"/>
    <lineage>
        <taxon>Bacteria</taxon>
        <taxon>Pseudomonadati</taxon>
        <taxon>Pseudomonadota</taxon>
        <taxon>Alphaproteobacteria</taxon>
        <taxon>Rhodobacterales</taxon>
        <taxon>Paracoccaceae</taxon>
        <taxon>Paracoccus</taxon>
    </lineage>
</organism>
<dbReference type="AlphaFoldDB" id="A0A4Z1CDF9"/>
<feature type="domain" description="Tc1-like transposase DDE" evidence="1">
    <location>
        <begin position="5"/>
        <end position="74"/>
    </location>
</feature>
<dbReference type="Pfam" id="PF13358">
    <property type="entry name" value="DDE_3"/>
    <property type="match status" value="1"/>
</dbReference>
<gene>
    <name evidence="2" type="ORF">E4L95_20250</name>
</gene>
<dbReference type="PANTHER" id="PTHR46564">
    <property type="entry name" value="TRANSPOSASE"/>
    <property type="match status" value="1"/>
</dbReference>
<evidence type="ECO:0000259" key="1">
    <source>
        <dbReference type="Pfam" id="PF13358"/>
    </source>
</evidence>
<accession>A0A4Z1CDF9</accession>
<keyword evidence="3" id="KW-1185">Reference proteome</keyword>
<evidence type="ECO:0000313" key="2">
    <source>
        <dbReference type="EMBL" id="TGN44393.1"/>
    </source>
</evidence>
<dbReference type="Proteomes" id="UP000297972">
    <property type="component" value="Unassembled WGS sequence"/>
</dbReference>
<comment type="caution">
    <text evidence="2">The sequence shown here is derived from an EMBL/GenBank/DDBJ whole genome shotgun (WGS) entry which is preliminary data.</text>
</comment>
<dbReference type="InterPro" id="IPR038717">
    <property type="entry name" value="Tc1-like_DDE_dom"/>
</dbReference>
<dbReference type="PANTHER" id="PTHR46564:SF1">
    <property type="entry name" value="TRANSPOSASE"/>
    <property type="match status" value="1"/>
</dbReference>
<dbReference type="EMBL" id="SRPG01000334">
    <property type="protein sequence ID" value="TGN44393.1"/>
    <property type="molecule type" value="Genomic_DNA"/>
</dbReference>
<evidence type="ECO:0000313" key="3">
    <source>
        <dbReference type="Proteomes" id="UP000297972"/>
    </source>
</evidence>